<proteinExistence type="predicted"/>
<evidence type="ECO:0000313" key="1">
    <source>
        <dbReference type="EMBL" id="CBF84443.1"/>
    </source>
</evidence>
<name>C8VKX8_EMENI</name>
<dbReference type="GeneID" id="2868270"/>
<reference evidence="2" key="2">
    <citation type="journal article" date="2009" name="Fungal Genet. Biol.">
        <title>The 2008 update of the Aspergillus nidulans genome annotation: a community effort.</title>
        <authorList>
            <person name="Wortman J.R."/>
            <person name="Gilsenan J.M."/>
            <person name="Joardar V."/>
            <person name="Deegan J."/>
            <person name="Clutterbuck J."/>
            <person name="Andersen M.R."/>
            <person name="Archer D."/>
            <person name="Bencina M."/>
            <person name="Braus G."/>
            <person name="Coutinho P."/>
            <person name="von Dohren H."/>
            <person name="Doonan J."/>
            <person name="Driessen A.J."/>
            <person name="Durek P."/>
            <person name="Espeso E."/>
            <person name="Fekete E."/>
            <person name="Flipphi M."/>
            <person name="Estrada C.G."/>
            <person name="Geysens S."/>
            <person name="Goldman G."/>
            <person name="de Groot P.W."/>
            <person name="Hansen K."/>
            <person name="Harris S.D."/>
            <person name="Heinekamp T."/>
            <person name="Helmstaedt K."/>
            <person name="Henrissat B."/>
            <person name="Hofmann G."/>
            <person name="Homan T."/>
            <person name="Horio T."/>
            <person name="Horiuchi H."/>
            <person name="James S."/>
            <person name="Jones M."/>
            <person name="Karaffa L."/>
            <person name="Karanyi Z."/>
            <person name="Kato M."/>
            <person name="Keller N."/>
            <person name="Kelly D.E."/>
            <person name="Kiel J.A."/>
            <person name="Kim J.M."/>
            <person name="van der Klei I.J."/>
            <person name="Klis F.M."/>
            <person name="Kovalchuk A."/>
            <person name="Krasevec N."/>
            <person name="Kubicek C.P."/>
            <person name="Liu B."/>
            <person name="Maccabe A."/>
            <person name="Meyer V."/>
            <person name="Mirabito P."/>
            <person name="Miskei M."/>
            <person name="Mos M."/>
            <person name="Mullins J."/>
            <person name="Nelson D.R."/>
            <person name="Nielsen J."/>
            <person name="Oakley B.R."/>
            <person name="Osmani S.A."/>
            <person name="Pakula T."/>
            <person name="Paszewski A."/>
            <person name="Paulsen I."/>
            <person name="Pilsyk S."/>
            <person name="Pocsi I."/>
            <person name="Punt P.J."/>
            <person name="Ram A.F."/>
            <person name="Ren Q."/>
            <person name="Robellet X."/>
            <person name="Robson G."/>
            <person name="Seiboth B."/>
            <person name="van Solingen P."/>
            <person name="Specht T."/>
            <person name="Sun J."/>
            <person name="Taheri-Talesh N."/>
            <person name="Takeshita N."/>
            <person name="Ussery D."/>
            <person name="vanKuyk P.A."/>
            <person name="Visser H."/>
            <person name="van de Vondervoort P.J."/>
            <person name="de Vries R.P."/>
            <person name="Walton J."/>
            <person name="Xiang X."/>
            <person name="Xiong Y."/>
            <person name="Zeng A.P."/>
            <person name="Brandt B.W."/>
            <person name="Cornell M.J."/>
            <person name="van den Hondel C.A."/>
            <person name="Visser J."/>
            <person name="Oliver S.G."/>
            <person name="Turner G."/>
        </authorList>
    </citation>
    <scope>GENOME REANNOTATION</scope>
    <source>
        <strain evidence="2">FGSC A4 / ATCC 38163 / CBS 112.46 / NRRL 194 / M139</strain>
    </source>
</reference>
<dbReference type="Proteomes" id="UP000000560">
    <property type="component" value="Chromosome VII"/>
</dbReference>
<dbReference type="OrthoDB" id="4062651at2759"/>
<accession>C8VKX8</accession>
<sequence length="168" mass="18573">MNTNGVVKIGCLEKCVLRDQNESHKAELVSVGNITMELLQKYVKNEGRVGIDKLDRWSSDSVAVSFLSATTSANSIKTLMEENGALTYVSLQASPNKQNAFLQGGTNRPRVVCTPFDENILVLCPTGKRETASFVSCWIKLLLRLSRSRICESCTSSKDSDIHRSTRD</sequence>
<evidence type="ECO:0000313" key="2">
    <source>
        <dbReference type="Proteomes" id="UP000000560"/>
    </source>
</evidence>
<dbReference type="EMBL" id="BN001307">
    <property type="protein sequence ID" value="CBF84443.1"/>
    <property type="molecule type" value="Genomic_DNA"/>
</dbReference>
<reference evidence="2" key="1">
    <citation type="journal article" date="2005" name="Nature">
        <title>Sequencing of Aspergillus nidulans and comparative analysis with A. fumigatus and A. oryzae.</title>
        <authorList>
            <person name="Galagan J.E."/>
            <person name="Calvo S.E."/>
            <person name="Cuomo C."/>
            <person name="Ma L.J."/>
            <person name="Wortman J.R."/>
            <person name="Batzoglou S."/>
            <person name="Lee S.I."/>
            <person name="Basturkmen M."/>
            <person name="Spevak C.C."/>
            <person name="Clutterbuck J."/>
            <person name="Kapitonov V."/>
            <person name="Jurka J."/>
            <person name="Scazzocchio C."/>
            <person name="Farman M."/>
            <person name="Butler J."/>
            <person name="Purcell S."/>
            <person name="Harris S."/>
            <person name="Braus G.H."/>
            <person name="Draht O."/>
            <person name="Busch S."/>
            <person name="D'Enfert C."/>
            <person name="Bouchier C."/>
            <person name="Goldman G.H."/>
            <person name="Bell-Pedersen D."/>
            <person name="Griffiths-Jones S."/>
            <person name="Doonan J.H."/>
            <person name="Yu J."/>
            <person name="Vienken K."/>
            <person name="Pain A."/>
            <person name="Freitag M."/>
            <person name="Selker E.U."/>
            <person name="Archer D.B."/>
            <person name="Penalva M.A."/>
            <person name="Oakley B.R."/>
            <person name="Momany M."/>
            <person name="Tanaka T."/>
            <person name="Kumagai T."/>
            <person name="Asai K."/>
            <person name="Machida M."/>
            <person name="Nierman W.C."/>
            <person name="Denning D.W."/>
            <person name="Caddick M."/>
            <person name="Hynes M."/>
            <person name="Paoletti M."/>
            <person name="Fischer R."/>
            <person name="Miller B."/>
            <person name="Dyer P."/>
            <person name="Sachs M.S."/>
            <person name="Osmani S.A."/>
            <person name="Birren B.W."/>
        </authorList>
    </citation>
    <scope>NUCLEOTIDE SEQUENCE [LARGE SCALE GENOMIC DNA]</scope>
    <source>
        <strain evidence="2">FGSC A4 / ATCC 38163 / CBS 112.46 / NRRL 194 / M139</strain>
    </source>
</reference>
<dbReference type="AlphaFoldDB" id="C8VKX8"/>
<keyword evidence="2" id="KW-1185">Reference proteome</keyword>
<dbReference type="HOGENOM" id="CLU_1586461_0_0_1"/>
<dbReference type="InParanoid" id="C8VKX8"/>
<dbReference type="KEGG" id="ani:ANIA_09022"/>
<organism evidence="1 2">
    <name type="scientific">Emericella nidulans (strain FGSC A4 / ATCC 38163 / CBS 112.46 / NRRL 194 / M139)</name>
    <name type="common">Aspergillus nidulans</name>
    <dbReference type="NCBI Taxonomy" id="227321"/>
    <lineage>
        <taxon>Eukaryota</taxon>
        <taxon>Fungi</taxon>
        <taxon>Dikarya</taxon>
        <taxon>Ascomycota</taxon>
        <taxon>Pezizomycotina</taxon>
        <taxon>Eurotiomycetes</taxon>
        <taxon>Eurotiomycetidae</taxon>
        <taxon>Eurotiales</taxon>
        <taxon>Aspergillaceae</taxon>
        <taxon>Aspergillus</taxon>
        <taxon>Aspergillus subgen. Nidulantes</taxon>
    </lineage>
</organism>
<dbReference type="RefSeq" id="XP_050468589.1">
    <property type="nucleotide sequence ID" value="XM_050612700.1"/>
</dbReference>
<protein>
    <submittedName>
        <fullName evidence="1">Uncharacterized protein</fullName>
    </submittedName>
</protein>
<gene>
    <name evidence="1" type="ORF">ANIA_09022</name>
</gene>